<comment type="caution">
    <text evidence="2">The sequence shown here is derived from an EMBL/GenBank/DDBJ whole genome shotgun (WGS) entry which is preliminary data.</text>
</comment>
<feature type="transmembrane region" description="Helical" evidence="1">
    <location>
        <begin position="605"/>
        <end position="626"/>
    </location>
</feature>
<feature type="transmembrane region" description="Helical" evidence="1">
    <location>
        <begin position="18"/>
        <end position="35"/>
    </location>
</feature>
<feature type="transmembrane region" description="Helical" evidence="1">
    <location>
        <begin position="177"/>
        <end position="198"/>
    </location>
</feature>
<proteinExistence type="predicted"/>
<keyword evidence="1" id="KW-0472">Membrane</keyword>
<evidence type="ECO:0000313" key="3">
    <source>
        <dbReference type="Proteomes" id="UP001168528"/>
    </source>
</evidence>
<accession>A0ABT8RF10</accession>
<feature type="transmembrane region" description="Helical" evidence="1">
    <location>
        <begin position="402"/>
        <end position="421"/>
    </location>
</feature>
<gene>
    <name evidence="2" type="ORF">Q0590_23735</name>
</gene>
<name>A0ABT8RF10_9BACT</name>
<feature type="transmembrane region" description="Helical" evidence="1">
    <location>
        <begin position="243"/>
        <end position="260"/>
    </location>
</feature>
<evidence type="ECO:0000256" key="1">
    <source>
        <dbReference type="SAM" id="Phobius"/>
    </source>
</evidence>
<dbReference type="RefSeq" id="WP_302040110.1">
    <property type="nucleotide sequence ID" value="NZ_JAUKPO010000018.1"/>
</dbReference>
<reference evidence="2" key="1">
    <citation type="submission" date="2023-07" db="EMBL/GenBank/DDBJ databases">
        <title>The genome sequence of Rhodocytophaga aerolata KACC 12507.</title>
        <authorList>
            <person name="Zhang X."/>
        </authorList>
    </citation>
    <scope>NUCLEOTIDE SEQUENCE</scope>
    <source>
        <strain evidence="2">KACC 12507</strain>
    </source>
</reference>
<keyword evidence="1" id="KW-0812">Transmembrane</keyword>
<feature type="transmembrane region" description="Helical" evidence="1">
    <location>
        <begin position="149"/>
        <end position="170"/>
    </location>
</feature>
<dbReference type="Proteomes" id="UP001168528">
    <property type="component" value="Unassembled WGS sequence"/>
</dbReference>
<dbReference type="EMBL" id="JAUKPO010000018">
    <property type="protein sequence ID" value="MDO1449307.1"/>
    <property type="molecule type" value="Genomic_DNA"/>
</dbReference>
<feature type="transmembrane region" description="Helical" evidence="1">
    <location>
        <begin position="566"/>
        <end position="584"/>
    </location>
</feature>
<evidence type="ECO:0000313" key="2">
    <source>
        <dbReference type="EMBL" id="MDO1449307.1"/>
    </source>
</evidence>
<protein>
    <submittedName>
        <fullName evidence="2">ABC transporter permease</fullName>
    </submittedName>
</protein>
<feature type="transmembrane region" description="Helical" evidence="1">
    <location>
        <begin position="55"/>
        <end position="75"/>
    </location>
</feature>
<feature type="transmembrane region" description="Helical" evidence="1">
    <location>
        <begin position="491"/>
        <end position="508"/>
    </location>
</feature>
<feature type="transmembrane region" description="Helical" evidence="1">
    <location>
        <begin position="355"/>
        <end position="373"/>
    </location>
</feature>
<keyword evidence="1" id="KW-1133">Transmembrane helix</keyword>
<dbReference type="SUPFAM" id="SSF55486">
    <property type="entry name" value="Metalloproteases ('zincins'), catalytic domain"/>
    <property type="match status" value="1"/>
</dbReference>
<organism evidence="2 3">
    <name type="scientific">Rhodocytophaga aerolata</name>
    <dbReference type="NCBI Taxonomy" id="455078"/>
    <lineage>
        <taxon>Bacteria</taxon>
        <taxon>Pseudomonadati</taxon>
        <taxon>Bacteroidota</taxon>
        <taxon>Cytophagia</taxon>
        <taxon>Cytophagales</taxon>
        <taxon>Rhodocytophagaceae</taxon>
        <taxon>Rhodocytophaga</taxon>
    </lineage>
</organism>
<dbReference type="Pfam" id="PF12730">
    <property type="entry name" value="ABC2_membrane_4"/>
    <property type="match status" value="1"/>
</dbReference>
<feature type="transmembrane region" description="Helical" evidence="1">
    <location>
        <begin position="515"/>
        <end position="533"/>
    </location>
</feature>
<keyword evidence="3" id="KW-1185">Reference proteome</keyword>
<feature type="transmembrane region" description="Helical" evidence="1">
    <location>
        <begin position="447"/>
        <end position="471"/>
    </location>
</feature>
<dbReference type="InterPro" id="IPR027268">
    <property type="entry name" value="Peptidase_M4/M1_CTD_sf"/>
</dbReference>
<dbReference type="Gene3D" id="1.10.390.10">
    <property type="entry name" value="Neutral Protease Domain 2"/>
    <property type="match status" value="1"/>
</dbReference>
<feature type="transmembrane region" description="Helical" evidence="1">
    <location>
        <begin position="106"/>
        <end position="129"/>
    </location>
</feature>
<sequence length="1236" mass="139241">MKFLEIFRFEFIYQVRRPFTWLFVIVLLVLSFLMARDGSLSEVLYADFFLNSPFAIAKTTVFGSLIWLVMAGAIAGDAAARDRGTGMHPLTYTAPISKATYLGGRFLAALTMNALILLAVQAGILLGVYLPGVDKELIGPFRPAAFLTAYAYIALPNAFVATAIQFFMAVKMGRGMASYVGSFLLVFMGFFVASLLLFNRGLGTLLDPIGIRFVVEDIAHLWTPIEKNRRLLELEGIVLTNRLFWISIALVTIAITYLGFRFTHHTGNINFSLHALGAGWWKRITPFFNPFSRGYQSLPANFYDMKPHSHLSGHSITDSQLISLPQFPRTFGFATHTRQTLVIAWASFRAITGSWAGIALLIGIPLLTVPVILDQMQSNGVPLLPTTPLVIAELTAPMSDELSRWVIIPFLIVFFAGELIWRERDAGLGEITASMPGSEWAPLLGKFLGLTLVLVLFMAMQATAGILAQLIMGYQKFEIGLYLKILLGLQLTDYLLFALLALVVHVVADQKYTGHLVAIMTFVFITLSSLFGVEHNLLVYSASPGWTYTEMRGFGPSIAPWLWFKFYWAAWAVLFAVIAKLLWVRGKETSLQDRFQIARYRLGHSTRWVAGVALVFILWLGGFIFYNTNILNEYLNTTETKERAASYEQRYGRYATYPQPHLTATKLLIEIYPEQRSLGIRGTYRLVNRSGVAIDSIHIATVPEVENRALTFDRSSTGVLTDKKLHHRIYVLEKPLAPNDSLQLNFQVHIEPQGFRENGIDASVVANGTYFTNGWLPTIGYKSSRELIIASDRREHGLVPRPLIASLYDVEARKDRGQGSTFEAVIGTDKNQVVVAPGAIRRTWTEEERRYFHYSTNGLVGNEYAFFSANYAVHEVSWKNPDVDAVPSLGDSQLTGEVKIRIFHHPAHTAHLNRMVQSIRASLDYYTAQFGPYRRNYLSVVEGPGNGTGMHAEAGMITHAEGFTFWNPEDDPESHDHPFAIVAHEMAHQWTVPYANVEGAPVMSESLAWYYGMKAVEHARGRRYLRHLLNFMHQPHPYPAIRRGEPLLRGLDPYLSYRRGPFALFALSEYVGEEQVNRALRLLLEKHRQKEAPLATTLDLYRELQAVTPDSLHYLLHDLFEVNTYWMLETKRATTKQTSSGIWEVALDIESRKLVHDSTGVETEVPMDDWIEVGVFPPAKEDEPGPPLYLQKHRIRSGKQTILLQVSEKPARAGIDPNQLLIDLDSDNNIRHVKIE</sequence>